<organism evidence="7 8">
    <name type="scientific">Rhodopseudomonas pseudopalustris</name>
    <dbReference type="NCBI Taxonomy" id="1513892"/>
    <lineage>
        <taxon>Bacteria</taxon>
        <taxon>Pseudomonadati</taxon>
        <taxon>Pseudomonadota</taxon>
        <taxon>Alphaproteobacteria</taxon>
        <taxon>Hyphomicrobiales</taxon>
        <taxon>Nitrobacteraceae</taxon>
        <taxon>Rhodopseudomonas</taxon>
    </lineage>
</organism>
<dbReference type="InterPro" id="IPR013324">
    <property type="entry name" value="RNA_pol_sigma_r3/r4-like"/>
</dbReference>
<keyword evidence="8" id="KW-1185">Reference proteome</keyword>
<evidence type="ECO:0000256" key="2">
    <source>
        <dbReference type="ARBA" id="ARBA00023015"/>
    </source>
</evidence>
<evidence type="ECO:0000256" key="3">
    <source>
        <dbReference type="ARBA" id="ARBA00023082"/>
    </source>
</evidence>
<dbReference type="Gene3D" id="1.10.1740.10">
    <property type="match status" value="1"/>
</dbReference>
<dbReference type="InterPro" id="IPR013325">
    <property type="entry name" value="RNA_pol_sigma_r2"/>
</dbReference>
<dbReference type="GO" id="GO:0003677">
    <property type="term" value="F:DNA binding"/>
    <property type="evidence" value="ECO:0007669"/>
    <property type="project" value="InterPro"/>
</dbReference>
<dbReference type="PANTHER" id="PTHR43133">
    <property type="entry name" value="RNA POLYMERASE ECF-TYPE SIGMA FACTO"/>
    <property type="match status" value="1"/>
</dbReference>
<dbReference type="NCBIfam" id="TIGR02937">
    <property type="entry name" value="sigma70-ECF"/>
    <property type="match status" value="1"/>
</dbReference>
<evidence type="ECO:0000313" key="7">
    <source>
        <dbReference type="EMBL" id="SEO71873.1"/>
    </source>
</evidence>
<keyword evidence="4" id="KW-0804">Transcription</keyword>
<dbReference type="InterPro" id="IPR007627">
    <property type="entry name" value="RNA_pol_sigma70_r2"/>
</dbReference>
<sequence>MITKQATADEVLITRIACGDRAAMQVLFGRHHVRIFRFGLRLVRNEQVAEDLVSEVFLDVWRQAGKFEGRSSVSTWLLAITRFKALSALRRRKDAELDDEAAAAIEDPSDGPELAVQKKDTSDVLRKCLEGLSPDHREIVDLVYYHEKSVEEVANIVGIPENTVKTRLFYARKKLADLLQAAGVQRGWP</sequence>
<dbReference type="InterPro" id="IPR014284">
    <property type="entry name" value="RNA_pol_sigma-70_dom"/>
</dbReference>
<protein>
    <submittedName>
        <fullName evidence="7">RNA polymerase sigma-70 factor, ECF subfamily</fullName>
    </submittedName>
</protein>
<dbReference type="SUPFAM" id="SSF88946">
    <property type="entry name" value="Sigma2 domain of RNA polymerase sigma factors"/>
    <property type="match status" value="1"/>
</dbReference>
<dbReference type="EMBL" id="FODT01000004">
    <property type="protein sequence ID" value="SEO71873.1"/>
    <property type="molecule type" value="Genomic_DNA"/>
</dbReference>
<keyword evidence="3" id="KW-0731">Sigma factor</keyword>
<name>A0A1H8S123_9BRAD</name>
<dbReference type="Pfam" id="PF04542">
    <property type="entry name" value="Sigma70_r2"/>
    <property type="match status" value="1"/>
</dbReference>
<dbReference type="GO" id="GO:0016987">
    <property type="term" value="F:sigma factor activity"/>
    <property type="evidence" value="ECO:0007669"/>
    <property type="project" value="UniProtKB-KW"/>
</dbReference>
<dbReference type="InterPro" id="IPR013249">
    <property type="entry name" value="RNA_pol_sigma70_r4_t2"/>
</dbReference>
<keyword evidence="2" id="KW-0805">Transcription regulation</keyword>
<dbReference type="InterPro" id="IPR039425">
    <property type="entry name" value="RNA_pol_sigma-70-like"/>
</dbReference>
<dbReference type="NCBIfam" id="NF009168">
    <property type="entry name" value="PRK12515.1"/>
    <property type="match status" value="1"/>
</dbReference>
<gene>
    <name evidence="7" type="ORF">SAMN05444123_104189</name>
</gene>
<dbReference type="InterPro" id="IPR036388">
    <property type="entry name" value="WH-like_DNA-bd_sf"/>
</dbReference>
<comment type="similarity">
    <text evidence="1">Belongs to the sigma-70 factor family. ECF subfamily.</text>
</comment>
<evidence type="ECO:0000256" key="4">
    <source>
        <dbReference type="ARBA" id="ARBA00023163"/>
    </source>
</evidence>
<dbReference type="AlphaFoldDB" id="A0A1H8S123"/>
<reference evidence="8" key="1">
    <citation type="submission" date="2016-10" db="EMBL/GenBank/DDBJ databases">
        <authorList>
            <person name="Varghese N."/>
            <person name="Submissions S."/>
        </authorList>
    </citation>
    <scope>NUCLEOTIDE SEQUENCE [LARGE SCALE GENOMIC DNA]</scope>
    <source>
        <strain evidence="8">DSM 123</strain>
    </source>
</reference>
<dbReference type="RefSeq" id="WP_011502334.1">
    <property type="nucleotide sequence ID" value="NZ_FODT01000004.1"/>
</dbReference>
<dbReference type="CDD" id="cd06171">
    <property type="entry name" value="Sigma70_r4"/>
    <property type="match status" value="1"/>
</dbReference>
<evidence type="ECO:0000256" key="1">
    <source>
        <dbReference type="ARBA" id="ARBA00010641"/>
    </source>
</evidence>
<dbReference type="Gene3D" id="1.10.10.10">
    <property type="entry name" value="Winged helix-like DNA-binding domain superfamily/Winged helix DNA-binding domain"/>
    <property type="match status" value="1"/>
</dbReference>
<dbReference type="Proteomes" id="UP000199615">
    <property type="component" value="Unassembled WGS sequence"/>
</dbReference>
<accession>A0A1H8S123</accession>
<dbReference type="PANTHER" id="PTHR43133:SF32">
    <property type="entry name" value="BLR3042 PROTEIN"/>
    <property type="match status" value="1"/>
</dbReference>
<evidence type="ECO:0000259" key="5">
    <source>
        <dbReference type="Pfam" id="PF04542"/>
    </source>
</evidence>
<proteinExistence type="inferred from homology"/>
<feature type="domain" description="RNA polymerase sigma factor 70 region 4 type 2" evidence="6">
    <location>
        <begin position="124"/>
        <end position="175"/>
    </location>
</feature>
<dbReference type="OrthoDB" id="9803470at2"/>
<dbReference type="GO" id="GO:0006352">
    <property type="term" value="P:DNA-templated transcription initiation"/>
    <property type="evidence" value="ECO:0007669"/>
    <property type="project" value="InterPro"/>
</dbReference>
<dbReference type="Pfam" id="PF08281">
    <property type="entry name" value="Sigma70_r4_2"/>
    <property type="match status" value="1"/>
</dbReference>
<feature type="domain" description="RNA polymerase sigma-70 region 2" evidence="5">
    <location>
        <begin position="27"/>
        <end position="93"/>
    </location>
</feature>
<evidence type="ECO:0000259" key="6">
    <source>
        <dbReference type="Pfam" id="PF08281"/>
    </source>
</evidence>
<evidence type="ECO:0000313" key="8">
    <source>
        <dbReference type="Proteomes" id="UP000199615"/>
    </source>
</evidence>
<dbReference type="SUPFAM" id="SSF88659">
    <property type="entry name" value="Sigma3 and sigma4 domains of RNA polymerase sigma factors"/>
    <property type="match status" value="1"/>
</dbReference>